<evidence type="ECO:0000313" key="1">
    <source>
        <dbReference type="EMBL" id="PXY85336.1"/>
    </source>
</evidence>
<accession>A0A318MD19</accession>
<name>A0A318MD19_9BIFI</name>
<comment type="caution">
    <text evidence="1">The sequence shown here is derived from an EMBL/GenBank/DDBJ whole genome shotgun (WGS) entry which is preliminary data.</text>
</comment>
<organism evidence="1 2">
    <name type="scientific">Bifidobacterium asteroides</name>
    <dbReference type="NCBI Taxonomy" id="1684"/>
    <lineage>
        <taxon>Bacteria</taxon>
        <taxon>Bacillati</taxon>
        <taxon>Actinomycetota</taxon>
        <taxon>Actinomycetes</taxon>
        <taxon>Bifidobacteriales</taxon>
        <taxon>Bifidobacteriaceae</taxon>
        <taxon>Bifidobacterium</taxon>
    </lineage>
</organism>
<protein>
    <submittedName>
        <fullName evidence="1">Uncharacterized protein</fullName>
    </submittedName>
</protein>
<sequence length="60" mass="6461">MIDIDGYSVIVSCADLEEANVIWHFYSFWLIGRRGGAGGASQLSLAVVSPAVYRSGRIEG</sequence>
<reference evidence="1 2" key="1">
    <citation type="submission" date="2018-05" db="EMBL/GenBank/DDBJ databases">
        <title>Reference genomes for bee gut microbiota database.</title>
        <authorList>
            <person name="Ellegaard K.M."/>
        </authorList>
    </citation>
    <scope>NUCLEOTIDE SEQUENCE [LARGE SCALE GENOMIC DNA]</scope>
    <source>
        <strain evidence="1 2">ESL0200</strain>
    </source>
</reference>
<dbReference type="AlphaFoldDB" id="A0A318MD19"/>
<dbReference type="EMBL" id="QGLL01000004">
    <property type="protein sequence ID" value="PXY85336.1"/>
    <property type="molecule type" value="Genomic_DNA"/>
</dbReference>
<proteinExistence type="predicted"/>
<evidence type="ECO:0000313" key="2">
    <source>
        <dbReference type="Proteomes" id="UP000247744"/>
    </source>
</evidence>
<gene>
    <name evidence="1" type="ORF">DKK75_01995</name>
</gene>
<dbReference type="Proteomes" id="UP000247744">
    <property type="component" value="Unassembled WGS sequence"/>
</dbReference>